<evidence type="ECO:0000256" key="1">
    <source>
        <dbReference type="SAM" id="Phobius"/>
    </source>
</evidence>
<dbReference type="Pfam" id="PF19029">
    <property type="entry name" value="DUF883_C"/>
    <property type="match status" value="1"/>
</dbReference>
<dbReference type="EMBL" id="AYSL01000624">
    <property type="protein sequence ID" value="KTF07319.1"/>
    <property type="molecule type" value="Genomic_DNA"/>
</dbReference>
<keyword evidence="1" id="KW-1133">Transmembrane helix</keyword>
<feature type="domain" description="DUF883" evidence="2">
    <location>
        <begin position="26"/>
        <end position="53"/>
    </location>
</feature>
<protein>
    <submittedName>
        <fullName evidence="3">Protein containing DUF883, ElaB</fullName>
    </submittedName>
</protein>
<name>A0A1B6NV30_9ZZZZ</name>
<feature type="transmembrane region" description="Helical" evidence="1">
    <location>
        <begin position="33"/>
        <end position="51"/>
    </location>
</feature>
<sequence>RVYNVGQRRAEEAAFYAELGYEEAADMIRRHPAQAMGLAVGVGVLIGLLIARR</sequence>
<evidence type="ECO:0000313" key="3">
    <source>
        <dbReference type="EMBL" id="KTF07319.1"/>
    </source>
</evidence>
<feature type="non-terminal residue" evidence="3">
    <location>
        <position position="1"/>
    </location>
</feature>
<accession>A0A1B6NV30</accession>
<comment type="caution">
    <text evidence="3">The sequence shown here is derived from an EMBL/GenBank/DDBJ whole genome shotgun (WGS) entry which is preliminary data.</text>
</comment>
<dbReference type="InterPro" id="IPR043605">
    <property type="entry name" value="DUF883_C"/>
</dbReference>
<gene>
    <name evidence="3" type="ORF">MGSAQ_001185</name>
</gene>
<dbReference type="AlphaFoldDB" id="A0A1B6NV30"/>
<evidence type="ECO:0000259" key="2">
    <source>
        <dbReference type="Pfam" id="PF19029"/>
    </source>
</evidence>
<reference evidence="3" key="1">
    <citation type="submission" date="2013-11" db="EMBL/GenBank/DDBJ databases">
        <title>Microbial diversity, functional groups and degradation webs in Northern and Southern Mediterranean and Red Sea marine crude oil polluted sites.</title>
        <authorList>
            <person name="Daffonchio D."/>
            <person name="Mapelli F."/>
            <person name="Ferrer M."/>
            <person name="Richter M."/>
            <person name="Cherif A."/>
            <person name="Malkawi H.I."/>
            <person name="Yakimov M.M."/>
            <person name="Abdel-Fattah Y.R."/>
            <person name="Blaghen M."/>
            <person name="Golyshin P.N."/>
            <person name="Kalogerakis N."/>
            <person name="Boon N."/>
            <person name="Magagnini M."/>
            <person name="Fava F."/>
        </authorList>
    </citation>
    <scope>NUCLEOTIDE SEQUENCE</scope>
</reference>
<organism evidence="3">
    <name type="scientific">marine sediment metagenome</name>
    <dbReference type="NCBI Taxonomy" id="412755"/>
    <lineage>
        <taxon>unclassified sequences</taxon>
        <taxon>metagenomes</taxon>
        <taxon>ecological metagenomes</taxon>
    </lineage>
</organism>
<proteinExistence type="predicted"/>
<keyword evidence="1" id="KW-0472">Membrane</keyword>
<keyword evidence="1" id="KW-0812">Transmembrane</keyword>